<evidence type="ECO:0000256" key="9">
    <source>
        <dbReference type="ARBA" id="ARBA00023122"/>
    </source>
</evidence>
<proteinExistence type="inferred from homology"/>
<dbReference type="InterPro" id="IPR044751">
    <property type="entry name" value="Ion_transp-like_CBS"/>
</dbReference>
<evidence type="ECO:0000256" key="6">
    <source>
        <dbReference type="ARBA" id="ARBA00022737"/>
    </source>
</evidence>
<evidence type="ECO:0000256" key="2">
    <source>
        <dbReference type="ARBA" id="ARBA00010484"/>
    </source>
</evidence>
<evidence type="ECO:0000313" key="19">
    <source>
        <dbReference type="Proteomes" id="UP000014500"/>
    </source>
</evidence>
<dbReference type="InterPro" id="IPR000644">
    <property type="entry name" value="CBS_dom"/>
</dbReference>
<protein>
    <recommendedName>
        <fullName evidence="20">CNNM transmembrane domain-containing protein</fullName>
    </recommendedName>
</protein>
<keyword evidence="8" id="KW-0406">Ion transport</keyword>
<dbReference type="GO" id="GO:0022857">
    <property type="term" value="F:transmembrane transporter activity"/>
    <property type="evidence" value="ECO:0007669"/>
    <property type="project" value="TreeGrafter"/>
</dbReference>
<evidence type="ECO:0000256" key="5">
    <source>
        <dbReference type="ARBA" id="ARBA00022692"/>
    </source>
</evidence>
<comment type="subcellular location">
    <subcellularLocation>
        <location evidence="1">Cell membrane</location>
        <topology evidence="1">Multi-pass membrane protein</topology>
    </subcellularLocation>
</comment>
<evidence type="ECO:0000259" key="17">
    <source>
        <dbReference type="PROSITE" id="PS51846"/>
    </source>
</evidence>
<name>T1IIQ4_STRMM</name>
<dbReference type="Pfam" id="PF01595">
    <property type="entry name" value="CNNM"/>
    <property type="match status" value="1"/>
</dbReference>
<dbReference type="STRING" id="126957.T1IIQ4"/>
<dbReference type="AlphaFoldDB" id="T1IIQ4"/>
<feature type="transmembrane region" description="Helical" evidence="13">
    <location>
        <begin position="406"/>
        <end position="426"/>
    </location>
</feature>
<dbReference type="InterPro" id="IPR002550">
    <property type="entry name" value="CNNM"/>
</dbReference>
<dbReference type="eggNOG" id="KOG2118">
    <property type="taxonomic scope" value="Eukaryota"/>
</dbReference>
<evidence type="ECO:0000256" key="3">
    <source>
        <dbReference type="ARBA" id="ARBA00022448"/>
    </source>
</evidence>
<dbReference type="GO" id="GO:0010960">
    <property type="term" value="P:magnesium ion homeostasis"/>
    <property type="evidence" value="ECO:0007669"/>
    <property type="project" value="InterPro"/>
</dbReference>
<evidence type="ECO:0000259" key="16">
    <source>
        <dbReference type="PROSITE" id="PS51371"/>
    </source>
</evidence>
<reference evidence="19" key="1">
    <citation type="submission" date="2011-05" db="EMBL/GenBank/DDBJ databases">
        <authorList>
            <person name="Richards S.R."/>
            <person name="Qu J."/>
            <person name="Jiang H."/>
            <person name="Jhangiani S.N."/>
            <person name="Agravi P."/>
            <person name="Goodspeed R."/>
            <person name="Gross S."/>
            <person name="Mandapat C."/>
            <person name="Jackson L."/>
            <person name="Mathew T."/>
            <person name="Pu L."/>
            <person name="Thornton R."/>
            <person name="Saada N."/>
            <person name="Wilczek-Boney K.B."/>
            <person name="Lee S."/>
            <person name="Kovar C."/>
            <person name="Wu Y."/>
            <person name="Scherer S.E."/>
            <person name="Worley K.C."/>
            <person name="Muzny D.M."/>
            <person name="Gibbs R."/>
        </authorList>
    </citation>
    <scope>NUCLEOTIDE SEQUENCE</scope>
    <source>
        <strain evidence="19">Brora</strain>
    </source>
</reference>
<comment type="similarity">
    <text evidence="2">Belongs to the ACDP family.</text>
</comment>
<dbReference type="Gene3D" id="2.60.120.10">
    <property type="entry name" value="Jelly Rolls"/>
    <property type="match status" value="1"/>
</dbReference>
<organism evidence="18 19">
    <name type="scientific">Strigamia maritima</name>
    <name type="common">European centipede</name>
    <name type="synonym">Geophilus maritimus</name>
    <dbReference type="NCBI Taxonomy" id="126957"/>
    <lineage>
        <taxon>Eukaryota</taxon>
        <taxon>Metazoa</taxon>
        <taxon>Ecdysozoa</taxon>
        <taxon>Arthropoda</taxon>
        <taxon>Myriapoda</taxon>
        <taxon>Chilopoda</taxon>
        <taxon>Pleurostigmophora</taxon>
        <taxon>Geophilomorpha</taxon>
        <taxon>Linotaeniidae</taxon>
        <taxon>Strigamia</taxon>
    </lineage>
</organism>
<evidence type="ECO:0000256" key="7">
    <source>
        <dbReference type="ARBA" id="ARBA00022989"/>
    </source>
</evidence>
<dbReference type="Gene3D" id="3.10.580.10">
    <property type="entry name" value="CBS-domain"/>
    <property type="match status" value="1"/>
</dbReference>
<dbReference type="PROSITE" id="PS51846">
    <property type="entry name" value="CNNM"/>
    <property type="match status" value="1"/>
</dbReference>
<feature type="domain" description="Cyclic nucleotide-binding" evidence="15">
    <location>
        <begin position="703"/>
        <end position="751"/>
    </location>
</feature>
<dbReference type="PROSITE" id="PS50042">
    <property type="entry name" value="CNMP_BINDING_3"/>
    <property type="match status" value="1"/>
</dbReference>
<dbReference type="InterPro" id="IPR018490">
    <property type="entry name" value="cNMP-bd_dom_sf"/>
</dbReference>
<dbReference type="Proteomes" id="UP000014500">
    <property type="component" value="Unassembled WGS sequence"/>
</dbReference>
<feature type="transmembrane region" description="Helical" evidence="13">
    <location>
        <begin position="349"/>
        <end position="370"/>
    </location>
</feature>
<keyword evidence="9 11" id="KW-0129">CBS domain</keyword>
<keyword evidence="19" id="KW-1185">Reference proteome</keyword>
<dbReference type="GO" id="GO:0006811">
    <property type="term" value="P:monoatomic ion transport"/>
    <property type="evidence" value="ECO:0007669"/>
    <property type="project" value="UniProtKB-KW"/>
</dbReference>
<evidence type="ECO:0000259" key="15">
    <source>
        <dbReference type="PROSITE" id="PS50042"/>
    </source>
</evidence>
<evidence type="ECO:0000256" key="13">
    <source>
        <dbReference type="SAM" id="Phobius"/>
    </source>
</evidence>
<dbReference type="HOGENOM" id="CLU_011310_1_2_1"/>
<evidence type="ECO:0000256" key="12">
    <source>
        <dbReference type="PROSITE-ProRule" id="PRU01193"/>
    </source>
</evidence>
<evidence type="ECO:0000256" key="10">
    <source>
        <dbReference type="ARBA" id="ARBA00023136"/>
    </source>
</evidence>
<dbReference type="OMA" id="CKFYDHR"/>
<keyword evidence="3" id="KW-0813">Transport</keyword>
<dbReference type="EnsemblMetazoa" id="SMAR000757-RA">
    <property type="protein sequence ID" value="SMAR000757-PA"/>
    <property type="gene ID" value="SMAR000757"/>
</dbReference>
<keyword evidence="10 12" id="KW-0472">Membrane</keyword>
<evidence type="ECO:0000256" key="14">
    <source>
        <dbReference type="SAM" id="SignalP"/>
    </source>
</evidence>
<dbReference type="PhylomeDB" id="T1IIQ4"/>
<keyword evidence="4" id="KW-1003">Cell membrane</keyword>
<keyword evidence="5 12" id="KW-0812">Transmembrane</keyword>
<keyword evidence="7 12" id="KW-1133">Transmembrane helix</keyword>
<evidence type="ECO:0000313" key="18">
    <source>
        <dbReference type="EnsemblMetazoa" id="SMAR000757-PA"/>
    </source>
</evidence>
<dbReference type="PROSITE" id="PS51371">
    <property type="entry name" value="CBS"/>
    <property type="match status" value="1"/>
</dbReference>
<dbReference type="Pfam" id="PF25562">
    <property type="entry name" value="CNBH_CNNM2_C"/>
    <property type="match status" value="1"/>
</dbReference>
<reference evidence="18" key="2">
    <citation type="submission" date="2015-02" db="UniProtKB">
        <authorList>
            <consortium name="EnsemblMetazoa"/>
        </authorList>
    </citation>
    <scope>IDENTIFICATION</scope>
</reference>
<evidence type="ECO:0000256" key="1">
    <source>
        <dbReference type="ARBA" id="ARBA00004651"/>
    </source>
</evidence>
<accession>T1IIQ4</accession>
<evidence type="ECO:0000256" key="8">
    <source>
        <dbReference type="ARBA" id="ARBA00023065"/>
    </source>
</evidence>
<keyword evidence="6" id="KW-0677">Repeat</keyword>
<dbReference type="SUPFAM" id="SSF54631">
    <property type="entry name" value="CBS-domain pair"/>
    <property type="match status" value="1"/>
</dbReference>
<dbReference type="InterPro" id="IPR014710">
    <property type="entry name" value="RmlC-like_jellyroll"/>
</dbReference>
<feature type="transmembrane region" description="Helical" evidence="13">
    <location>
        <begin position="291"/>
        <end position="315"/>
    </location>
</feature>
<evidence type="ECO:0000256" key="11">
    <source>
        <dbReference type="PROSITE-ProRule" id="PRU00703"/>
    </source>
</evidence>
<dbReference type="EMBL" id="JH430212">
    <property type="status" value="NOT_ANNOTATED_CDS"/>
    <property type="molecule type" value="Genomic_DNA"/>
</dbReference>
<dbReference type="InterPro" id="IPR000595">
    <property type="entry name" value="cNMP-bd_dom"/>
</dbReference>
<dbReference type="PANTHER" id="PTHR12064:SF94">
    <property type="entry name" value="UNEXTENDED PROTEIN"/>
    <property type="match status" value="1"/>
</dbReference>
<dbReference type="InterPro" id="IPR045095">
    <property type="entry name" value="ACDP"/>
</dbReference>
<feature type="signal peptide" evidence="14">
    <location>
        <begin position="1"/>
        <end position="27"/>
    </location>
</feature>
<dbReference type="CDD" id="cd00038">
    <property type="entry name" value="CAP_ED"/>
    <property type="match status" value="1"/>
</dbReference>
<dbReference type="InterPro" id="IPR046342">
    <property type="entry name" value="CBS_dom_sf"/>
</dbReference>
<evidence type="ECO:0000256" key="4">
    <source>
        <dbReference type="ARBA" id="ARBA00022475"/>
    </source>
</evidence>
<feature type="domain" description="CBS" evidence="16">
    <location>
        <begin position="553"/>
        <end position="619"/>
    </location>
</feature>
<feature type="transmembrane region" description="Helical" evidence="13">
    <location>
        <begin position="376"/>
        <end position="394"/>
    </location>
</feature>
<feature type="chain" id="PRO_5004589730" description="CNNM transmembrane domain-containing protein" evidence="14">
    <location>
        <begin position="28"/>
        <end position="853"/>
    </location>
</feature>
<dbReference type="CDD" id="cd04590">
    <property type="entry name" value="CBS_pair_CorC_HlyC_assoc"/>
    <property type="match status" value="1"/>
</dbReference>
<sequence>MMEYCRWPIRNLIFLLIIMMEVPNNSAQDSSVAQIKSIVVKKNACANGEDSSRCFYAYQNATLQFKIQVPSKDYKVILGWTWTEKNFSDPCGDHNDVQQAVITDENLVKVIQVTVKLTDLKQEEDKLYFCTGITENKTNAVEWIHQGEMGLMRVKARKVIAASVFGVRGDAEKAEHSDEGLTIIANKKVSLRLFGANFTEESSIRFTTDRAAAKVNCNDFKFPTEAIAVREITQYTAVLEASLPESMEGEYYYMCIRKVGYNQGSGELVTWVHQGDDPWLRIKSVGPVLPIWLQILFIILLLTFSGLFSGLNLGLMALDRTELKIVQNCGTDKEKSYAKSILPVRKMGNYLLCSLLLGNVMVNSTLTILLDNLTSGLVAVIAATLGIVLFGEIVPQAICSRHGLAVGARTIYVTKLFMLLTFPLSFPISKLLDVILGEEIGNVYNRDRLKELLKVTNEYHDLEKDEVNIISGALELRKKTVAEVMTKLDDVYMVPYDAILDFETMSDIMKQGYTRIPVYDGEVANIMSLLNIKDLAFVDPDDNTPLKTLCQFYNHPTNYVFEDTTLDIMLNEFKKGRSHMAFVQQVNSEGEGDPFYEVVGVVTLEDVIEEIIQSEIIDETDVLTDNRKKEKRKEMLVKQDFTIFAQQSHSQIQISPQLALATFQYLATMEAFREDSISEIILRRLMKQDIIFHIRIKNKEAALQPNAYIYQRGKVADYFVLILEGRVEVTVGKENMVFECGPFTFFGLQAVTLILAELTPTSIAKGMVQAIPQESAKMTFVPDYTVRAIADVLYVKIHRSHYVAARQATILERQQKLDPAMADQVTQEVDKLFQASNEHAGDLESSQKKKQLD</sequence>
<dbReference type="FunFam" id="3.10.580.10:FF:000001">
    <property type="entry name" value="Putative metal transporter CNNM3 isoform 2"/>
    <property type="match status" value="1"/>
</dbReference>
<dbReference type="PANTHER" id="PTHR12064">
    <property type="entry name" value="METAL TRANSPORTER CNNM"/>
    <property type="match status" value="1"/>
</dbReference>
<dbReference type="GO" id="GO:0005886">
    <property type="term" value="C:plasma membrane"/>
    <property type="evidence" value="ECO:0007669"/>
    <property type="project" value="UniProtKB-SubCell"/>
</dbReference>
<evidence type="ECO:0008006" key="20">
    <source>
        <dbReference type="Google" id="ProtNLM"/>
    </source>
</evidence>
<dbReference type="SUPFAM" id="SSF51206">
    <property type="entry name" value="cAMP-binding domain-like"/>
    <property type="match status" value="1"/>
</dbReference>
<feature type="domain" description="CNNM transmembrane" evidence="17">
    <location>
        <begin position="287"/>
        <end position="466"/>
    </location>
</feature>
<keyword evidence="14" id="KW-0732">Signal</keyword>